<feature type="transmembrane region" description="Helical" evidence="6">
    <location>
        <begin position="146"/>
        <end position="166"/>
    </location>
</feature>
<keyword evidence="2" id="KW-1003">Cell membrane</keyword>
<dbReference type="GO" id="GO:0005886">
    <property type="term" value="C:plasma membrane"/>
    <property type="evidence" value="ECO:0007669"/>
    <property type="project" value="UniProtKB-SubCell"/>
</dbReference>
<feature type="transmembrane region" description="Helical" evidence="6">
    <location>
        <begin position="16"/>
        <end position="40"/>
    </location>
</feature>
<evidence type="ECO:0000313" key="9">
    <source>
        <dbReference type="Proteomes" id="UP000035088"/>
    </source>
</evidence>
<gene>
    <name evidence="8" type="ORF">GOARA_056_00680</name>
</gene>
<keyword evidence="5 6" id="KW-0472">Membrane</keyword>
<name>G7H396_9ACTN</name>
<keyword evidence="3 6" id="KW-0812">Transmembrane</keyword>
<evidence type="ECO:0000313" key="8">
    <source>
        <dbReference type="EMBL" id="GAB10321.1"/>
    </source>
</evidence>
<organism evidence="8 9">
    <name type="scientific">Gordonia araii NBRC 100433</name>
    <dbReference type="NCBI Taxonomy" id="1073574"/>
    <lineage>
        <taxon>Bacteria</taxon>
        <taxon>Bacillati</taxon>
        <taxon>Actinomycetota</taxon>
        <taxon>Actinomycetes</taxon>
        <taxon>Mycobacteriales</taxon>
        <taxon>Gordoniaceae</taxon>
        <taxon>Gordonia</taxon>
    </lineage>
</organism>
<evidence type="ECO:0000256" key="5">
    <source>
        <dbReference type="ARBA" id="ARBA00023136"/>
    </source>
</evidence>
<reference evidence="8 9" key="1">
    <citation type="submission" date="2011-11" db="EMBL/GenBank/DDBJ databases">
        <title>Whole genome shotgun sequence of Gordonia araii NBRC 100433.</title>
        <authorList>
            <person name="Yoshida Y."/>
            <person name="Hosoyama A."/>
            <person name="Tsuchikane K."/>
            <person name="Katsumata H."/>
            <person name="Yamazaki S."/>
            <person name="Fujita N."/>
        </authorList>
    </citation>
    <scope>NUCLEOTIDE SEQUENCE [LARGE SCALE GENOMIC DNA]</scope>
    <source>
        <strain evidence="8 9">NBRC 100433</strain>
    </source>
</reference>
<comment type="subcellular location">
    <subcellularLocation>
        <location evidence="1">Cell membrane</location>
        <topology evidence="1">Multi-pass membrane protein</topology>
    </subcellularLocation>
</comment>
<dbReference type="GO" id="GO:0006825">
    <property type="term" value="P:copper ion transport"/>
    <property type="evidence" value="ECO:0007669"/>
    <property type="project" value="InterPro"/>
</dbReference>
<comment type="caution">
    <text evidence="8">The sequence shown here is derived from an EMBL/GenBank/DDBJ whole genome shotgun (WGS) entry which is preliminary data.</text>
</comment>
<sequence>MRVAGRDAASGSRRSAALLALGLVAVVIGVGLAVALAGTAGPTASAWAHGVALAASVFLLGLGSLTLLGVDPSSRTVGVTASVWLVAEVAAMWLTTADRLGASPSQVSVGDYLRAWSAQPADLIAVLCAAACALWAIGRLAGWHDIAATVVAGLAGIGLVAVAVSGHASTDALGPVVVGVHAAAAAWWCGTLAAMAVSIRGRAGWAGALPRYSGLALWAVAALTVSGVVAALVRLDVLGAQGISAVWSSGYGRVVVAKALALALLIGIAALHRRRWVPRAGSHRMSHVDSVKHASAEIAVMAVALGLAAGLAGTAPPG</sequence>
<evidence type="ECO:0000256" key="1">
    <source>
        <dbReference type="ARBA" id="ARBA00004651"/>
    </source>
</evidence>
<evidence type="ECO:0000256" key="2">
    <source>
        <dbReference type="ARBA" id="ARBA00022475"/>
    </source>
</evidence>
<dbReference type="Pfam" id="PF05425">
    <property type="entry name" value="CopD"/>
    <property type="match status" value="1"/>
</dbReference>
<dbReference type="AlphaFoldDB" id="G7H396"/>
<evidence type="ECO:0000256" key="3">
    <source>
        <dbReference type="ARBA" id="ARBA00022692"/>
    </source>
</evidence>
<keyword evidence="9" id="KW-1185">Reference proteome</keyword>
<dbReference type="Proteomes" id="UP000035088">
    <property type="component" value="Unassembled WGS sequence"/>
</dbReference>
<evidence type="ECO:0000256" key="4">
    <source>
        <dbReference type="ARBA" id="ARBA00022989"/>
    </source>
</evidence>
<dbReference type="EMBL" id="BAEE01000056">
    <property type="protein sequence ID" value="GAB10321.1"/>
    <property type="molecule type" value="Genomic_DNA"/>
</dbReference>
<feature type="domain" description="Copper resistance protein D" evidence="7">
    <location>
        <begin position="207"/>
        <end position="311"/>
    </location>
</feature>
<feature type="transmembrane region" description="Helical" evidence="6">
    <location>
        <begin position="116"/>
        <end position="137"/>
    </location>
</feature>
<accession>G7H396</accession>
<keyword evidence="4 6" id="KW-1133">Transmembrane helix</keyword>
<dbReference type="STRING" id="1073574.GOARA_056_00680"/>
<dbReference type="PANTHER" id="PTHR34820:SF4">
    <property type="entry name" value="INNER MEMBRANE PROTEIN YEBZ"/>
    <property type="match status" value="1"/>
</dbReference>
<feature type="transmembrane region" description="Helical" evidence="6">
    <location>
        <begin position="294"/>
        <end position="315"/>
    </location>
</feature>
<evidence type="ECO:0000256" key="6">
    <source>
        <dbReference type="SAM" id="Phobius"/>
    </source>
</evidence>
<feature type="transmembrane region" description="Helical" evidence="6">
    <location>
        <begin position="77"/>
        <end position="96"/>
    </location>
</feature>
<dbReference type="InterPro" id="IPR032694">
    <property type="entry name" value="CopC/D"/>
</dbReference>
<feature type="transmembrane region" description="Helical" evidence="6">
    <location>
        <begin position="46"/>
        <end position="70"/>
    </location>
</feature>
<feature type="transmembrane region" description="Helical" evidence="6">
    <location>
        <begin position="215"/>
        <end position="235"/>
    </location>
</feature>
<feature type="transmembrane region" description="Helical" evidence="6">
    <location>
        <begin position="255"/>
        <end position="273"/>
    </location>
</feature>
<evidence type="ECO:0000259" key="7">
    <source>
        <dbReference type="Pfam" id="PF05425"/>
    </source>
</evidence>
<dbReference type="PANTHER" id="PTHR34820">
    <property type="entry name" value="INNER MEMBRANE PROTEIN YEBZ"/>
    <property type="match status" value="1"/>
</dbReference>
<dbReference type="InterPro" id="IPR008457">
    <property type="entry name" value="Cu-R_CopD_dom"/>
</dbReference>
<proteinExistence type="predicted"/>
<feature type="transmembrane region" description="Helical" evidence="6">
    <location>
        <begin position="172"/>
        <end position="194"/>
    </location>
</feature>
<protein>
    <recommendedName>
        <fullName evidence="7">Copper resistance protein D domain-containing protein</fullName>
    </recommendedName>
</protein>